<evidence type="ECO:0000313" key="5">
    <source>
        <dbReference type="Proteomes" id="UP000318590"/>
    </source>
</evidence>
<accession>A0A547Q8R6</accession>
<keyword evidence="5" id="KW-1185">Reference proteome</keyword>
<dbReference type="Proteomes" id="UP000318590">
    <property type="component" value="Unassembled WGS sequence"/>
</dbReference>
<dbReference type="InterPro" id="IPR050356">
    <property type="entry name" value="SulA_CellDiv_inhibitor"/>
</dbReference>
<dbReference type="InterPro" id="IPR045443">
    <property type="entry name" value="DUF6504"/>
</dbReference>
<dbReference type="Pfam" id="PF20114">
    <property type="entry name" value="DUF6504"/>
    <property type="match status" value="1"/>
</dbReference>
<dbReference type="Pfam" id="PF00817">
    <property type="entry name" value="IMS"/>
    <property type="match status" value="1"/>
</dbReference>
<reference evidence="4 5" key="1">
    <citation type="submission" date="2019-06" db="EMBL/GenBank/DDBJ databases">
        <title>Paenimaribius caenipelagi gen. nov., sp. nov., isolated from a tidal flat.</title>
        <authorList>
            <person name="Yoon J.-H."/>
        </authorList>
    </citation>
    <scope>NUCLEOTIDE SEQUENCE [LARGE SCALE GENOMIC DNA]</scope>
    <source>
        <strain evidence="4 5">JBTF-M29</strain>
    </source>
</reference>
<dbReference type="RefSeq" id="WP_142833350.1">
    <property type="nucleotide sequence ID" value="NZ_VFSV01000004.1"/>
</dbReference>
<dbReference type="PANTHER" id="PTHR35369">
    <property type="entry name" value="BLR3025 PROTEIN-RELATED"/>
    <property type="match status" value="1"/>
</dbReference>
<evidence type="ECO:0000259" key="2">
    <source>
        <dbReference type="Pfam" id="PF00817"/>
    </source>
</evidence>
<feature type="domain" description="DUF6504" evidence="3">
    <location>
        <begin position="426"/>
        <end position="500"/>
    </location>
</feature>
<protein>
    <submittedName>
        <fullName evidence="4">DNA polymerase Y family protein</fullName>
    </submittedName>
</protein>
<feature type="domain" description="UmuC" evidence="2">
    <location>
        <begin position="31"/>
        <end position="156"/>
    </location>
</feature>
<comment type="caution">
    <text evidence="4">The sequence shown here is derived from an EMBL/GenBank/DDBJ whole genome shotgun (WGS) entry which is preliminary data.</text>
</comment>
<keyword evidence="1" id="KW-0227">DNA damage</keyword>
<dbReference type="EMBL" id="VFSV01000004">
    <property type="protein sequence ID" value="TRD22771.1"/>
    <property type="molecule type" value="Genomic_DNA"/>
</dbReference>
<evidence type="ECO:0000259" key="3">
    <source>
        <dbReference type="Pfam" id="PF20114"/>
    </source>
</evidence>
<dbReference type="GO" id="GO:0006281">
    <property type="term" value="P:DNA repair"/>
    <property type="evidence" value="ECO:0007669"/>
    <property type="project" value="InterPro"/>
</dbReference>
<dbReference type="CDD" id="cd03468">
    <property type="entry name" value="PolY_like"/>
    <property type="match status" value="1"/>
</dbReference>
<organism evidence="4 5">
    <name type="scientific">Palleronia caenipelagi</name>
    <dbReference type="NCBI Taxonomy" id="2489174"/>
    <lineage>
        <taxon>Bacteria</taxon>
        <taxon>Pseudomonadati</taxon>
        <taxon>Pseudomonadota</taxon>
        <taxon>Alphaproteobacteria</taxon>
        <taxon>Rhodobacterales</taxon>
        <taxon>Roseobacteraceae</taxon>
        <taxon>Palleronia</taxon>
    </lineage>
</organism>
<proteinExistence type="predicted"/>
<dbReference type="PANTHER" id="PTHR35369:SF2">
    <property type="entry name" value="BLR3025 PROTEIN"/>
    <property type="match status" value="1"/>
</dbReference>
<dbReference type="SUPFAM" id="SSF56672">
    <property type="entry name" value="DNA/RNA polymerases"/>
    <property type="match status" value="1"/>
</dbReference>
<evidence type="ECO:0000313" key="4">
    <source>
        <dbReference type="EMBL" id="TRD22771.1"/>
    </source>
</evidence>
<dbReference type="OrthoDB" id="9788640at2"/>
<dbReference type="InterPro" id="IPR001126">
    <property type="entry name" value="UmuC"/>
</dbReference>
<sequence>MTRRVVCAFLPRFAIERWQILSRRRGDPPSDEVPVVLATEGPHGRVVHAANRTAMLAGVSAGARVVDMQAFCPGLRVEYADLQGDALALDRLVLWARRWCPWTARDGADGIVMDSTGSDHLWGGEAPMLAEIEGRLATLGFTARLAVAPTWGAAWALARFGPERAICGDPQELAPLPVAALRLNGDTLRLLDRLGLKRVGDLLALPRNALARRFTRTPAETHPLIRLDQAMGRSDEPISSREAEAPLRATLSLPEPILDPRNHLPALAADLAAQLAGAERGARQLCLTVYRTDGETRRIGATTALPVRDPVRLAELFTERVEALDPGFGFDLLSFEATRTEHLSGRQTSLTGEVEAEEDLAQMIDRLTMRFGAGRISQPAPRASHIPERSLTRIAPLAPPPDPPPALLRPLRLLDPPEEVRVLYAVPDGPPQQFLWRRQVLRVSRYEGPERIAPEWWQDRPGTRLRDYFRIEDARGRRFWIYREGLHGDGRGGDPRWFLQGFFD</sequence>
<dbReference type="AlphaFoldDB" id="A0A547Q8R6"/>
<evidence type="ECO:0000256" key="1">
    <source>
        <dbReference type="ARBA" id="ARBA00022763"/>
    </source>
</evidence>
<gene>
    <name evidence="4" type="ORF">FEV53_03030</name>
</gene>
<name>A0A547Q8R6_9RHOB</name>
<dbReference type="InterPro" id="IPR043502">
    <property type="entry name" value="DNA/RNA_pol_sf"/>
</dbReference>